<dbReference type="InterPro" id="IPR051053">
    <property type="entry name" value="ECH/Chromodomain_protein"/>
</dbReference>
<proteinExistence type="predicted"/>
<dbReference type="Pfam" id="PF00378">
    <property type="entry name" value="ECH_1"/>
    <property type="match status" value="1"/>
</dbReference>
<dbReference type="Proteomes" id="UP000177515">
    <property type="component" value="Chromosome 2"/>
</dbReference>
<dbReference type="PANTHER" id="PTHR43684">
    <property type="match status" value="1"/>
</dbReference>
<keyword evidence="2" id="KW-0576">Peroxisome</keyword>
<dbReference type="SUPFAM" id="SSF52096">
    <property type="entry name" value="ClpP/crotonase"/>
    <property type="match status" value="1"/>
</dbReference>
<dbReference type="EMBL" id="CP017755">
    <property type="protein sequence ID" value="AOZ09183.1"/>
    <property type="molecule type" value="Genomic_DNA"/>
</dbReference>
<sequence length="254" mass="26672">MAVETSHITVAVSDRVMHITLNRPEKKNALTRQMYIAIAEHLKHAANSAEIAAVLVTGAGTSFSAGNDLADFIDAPEDLATSPAFAFLDAISTFPKPLLAAAQGHVIGVGMTFLLHCDLVLAAPSIRASVPFVQLGLCPEAASSYLLPAALGHQRAMASFLLGESMSATQLAEAGLVYKVVDDDALLATAKALAARLASLPLQAAMATKKLVKSHAAPAVKAALAAEAKEFQRLMKSADAQDRFRAFQQRARTA</sequence>
<evidence type="ECO:0000256" key="2">
    <source>
        <dbReference type="ARBA" id="ARBA00023140"/>
    </source>
</evidence>
<evidence type="ECO:0000313" key="5">
    <source>
        <dbReference type="Proteomes" id="UP000177515"/>
    </source>
</evidence>
<dbReference type="CDD" id="cd06558">
    <property type="entry name" value="crotonase-like"/>
    <property type="match status" value="1"/>
</dbReference>
<organism evidence="4 5">
    <name type="scientific">Cupriavidus malaysiensis</name>
    <dbReference type="NCBI Taxonomy" id="367825"/>
    <lineage>
        <taxon>Bacteria</taxon>
        <taxon>Pseudomonadati</taxon>
        <taxon>Pseudomonadota</taxon>
        <taxon>Betaproteobacteria</taxon>
        <taxon>Burkholderiales</taxon>
        <taxon>Burkholderiaceae</taxon>
        <taxon>Cupriavidus</taxon>
    </lineage>
</organism>
<evidence type="ECO:0000313" key="4">
    <source>
        <dbReference type="EMBL" id="AOZ09183.1"/>
    </source>
</evidence>
<keyword evidence="3" id="KW-0413">Isomerase</keyword>
<reference evidence="4 5" key="1">
    <citation type="submission" date="2016-10" db="EMBL/GenBank/DDBJ databases">
        <title>Complete genome sequences of three Cupriavidus strains isolated from various Malaysian environments.</title>
        <authorList>
            <person name="Abdullah A.A.-A."/>
            <person name="Shafie N.A.H."/>
            <person name="Lau N.S."/>
        </authorList>
    </citation>
    <scope>NUCLEOTIDE SEQUENCE [LARGE SCALE GENOMIC DNA]</scope>
    <source>
        <strain evidence="4 5">USMAA1020</strain>
    </source>
</reference>
<keyword evidence="5" id="KW-1185">Reference proteome</keyword>
<evidence type="ECO:0000256" key="1">
    <source>
        <dbReference type="ARBA" id="ARBA00004275"/>
    </source>
</evidence>
<dbReference type="Gene3D" id="3.90.226.10">
    <property type="entry name" value="2-enoyl-CoA Hydratase, Chain A, domain 1"/>
    <property type="match status" value="1"/>
</dbReference>
<accession>A0ABN4TQ71</accession>
<dbReference type="PANTHER" id="PTHR43684:SF1">
    <property type="entry name" value="ENOYL-COA DELTA ISOMERASE 2"/>
    <property type="match status" value="1"/>
</dbReference>
<evidence type="ECO:0008006" key="6">
    <source>
        <dbReference type="Google" id="ProtNLM"/>
    </source>
</evidence>
<gene>
    <name evidence="4" type="ORF">BKK80_25545</name>
</gene>
<protein>
    <recommendedName>
        <fullName evidence="6">Enoyl-CoA hydratase</fullName>
    </recommendedName>
</protein>
<dbReference type="InterPro" id="IPR001753">
    <property type="entry name" value="Enoyl-CoA_hydra/iso"/>
</dbReference>
<name>A0ABN4TQ71_9BURK</name>
<dbReference type="InterPro" id="IPR029045">
    <property type="entry name" value="ClpP/crotonase-like_dom_sf"/>
</dbReference>
<comment type="subcellular location">
    <subcellularLocation>
        <location evidence="1">Peroxisome</location>
    </subcellularLocation>
</comment>
<evidence type="ECO:0000256" key="3">
    <source>
        <dbReference type="ARBA" id="ARBA00023235"/>
    </source>
</evidence>